<dbReference type="GeneID" id="37176572"/>
<sequence length="51" mass="5837">MIWDIRSALLLLLLPSPLMVFIILVLLHLGQVKCGSEICQVYQSRTVSRIR</sequence>
<dbReference type="Proteomes" id="UP000249497">
    <property type="component" value="Unassembled WGS sequence"/>
</dbReference>
<evidence type="ECO:0000313" key="1">
    <source>
        <dbReference type="EMBL" id="RAH77247.1"/>
    </source>
</evidence>
<reference evidence="1 2" key="1">
    <citation type="submission" date="2018-02" db="EMBL/GenBank/DDBJ databases">
        <title>The genomes of Aspergillus section Nigri reveals drivers in fungal speciation.</title>
        <authorList>
            <consortium name="DOE Joint Genome Institute"/>
            <person name="Vesth T.C."/>
            <person name="Nybo J."/>
            <person name="Theobald S."/>
            <person name="Brandl J."/>
            <person name="Frisvad J.C."/>
            <person name="Nielsen K.F."/>
            <person name="Lyhne E.K."/>
            <person name="Kogle M.E."/>
            <person name="Kuo A."/>
            <person name="Riley R."/>
            <person name="Clum A."/>
            <person name="Nolan M."/>
            <person name="Lipzen A."/>
            <person name="Salamov A."/>
            <person name="Henrissat B."/>
            <person name="Wiebenga A."/>
            <person name="De vries R.P."/>
            <person name="Grigoriev I.V."/>
            <person name="Mortensen U.H."/>
            <person name="Andersen M.R."/>
            <person name="Baker S.E."/>
        </authorList>
    </citation>
    <scope>NUCLEOTIDE SEQUENCE [LARGE SCALE GENOMIC DNA]</scope>
    <source>
        <strain evidence="1 2">CBS 114.51</strain>
    </source>
</reference>
<dbReference type="AlphaFoldDB" id="A0A8T8WN78"/>
<evidence type="ECO:0000313" key="2">
    <source>
        <dbReference type="Proteomes" id="UP000249497"/>
    </source>
</evidence>
<gene>
    <name evidence="1" type="ORF">BO86DRAFT_392799</name>
</gene>
<protein>
    <submittedName>
        <fullName evidence="1">Uncharacterized protein</fullName>
    </submittedName>
</protein>
<keyword evidence="2" id="KW-1185">Reference proteome</keyword>
<organism evidence="1 2">
    <name type="scientific">Aspergillus japonicus CBS 114.51</name>
    <dbReference type="NCBI Taxonomy" id="1448312"/>
    <lineage>
        <taxon>Eukaryota</taxon>
        <taxon>Fungi</taxon>
        <taxon>Dikarya</taxon>
        <taxon>Ascomycota</taxon>
        <taxon>Pezizomycotina</taxon>
        <taxon>Eurotiomycetes</taxon>
        <taxon>Eurotiomycetidae</taxon>
        <taxon>Eurotiales</taxon>
        <taxon>Aspergillaceae</taxon>
        <taxon>Aspergillus</taxon>
        <taxon>Aspergillus subgen. Circumdati</taxon>
    </lineage>
</organism>
<dbReference type="RefSeq" id="XP_025523141.1">
    <property type="nucleotide sequence ID" value="XM_025672880.1"/>
</dbReference>
<accession>A0A8T8WN78</accession>
<dbReference type="EMBL" id="KZ824846">
    <property type="protein sequence ID" value="RAH77247.1"/>
    <property type="molecule type" value="Genomic_DNA"/>
</dbReference>
<proteinExistence type="predicted"/>
<name>A0A8T8WN78_ASPJA</name>